<evidence type="ECO:0000313" key="6">
    <source>
        <dbReference type="EMBL" id="KAF5374507.1"/>
    </source>
</evidence>
<dbReference type="Gene3D" id="1.20.58.480">
    <property type="match status" value="1"/>
</dbReference>
<dbReference type="GO" id="GO:0005737">
    <property type="term" value="C:cytoplasm"/>
    <property type="evidence" value="ECO:0007669"/>
    <property type="project" value="TreeGrafter"/>
</dbReference>
<accession>A0A8H5H0R5</accession>
<name>A0A8H5H0R5_9AGAR</name>
<feature type="compositionally biased region" description="Polar residues" evidence="5">
    <location>
        <begin position="1"/>
        <end position="10"/>
    </location>
</feature>
<dbReference type="PANTHER" id="PTHR28657">
    <property type="entry name" value="INDOLEAMINE 2,3-DIOXYGENASE"/>
    <property type="match status" value="1"/>
</dbReference>
<reference evidence="6 7" key="1">
    <citation type="journal article" date="2020" name="ISME J.">
        <title>Uncovering the hidden diversity of litter-decomposition mechanisms in mushroom-forming fungi.</title>
        <authorList>
            <person name="Floudas D."/>
            <person name="Bentzer J."/>
            <person name="Ahren D."/>
            <person name="Johansson T."/>
            <person name="Persson P."/>
            <person name="Tunlid A."/>
        </authorList>
    </citation>
    <scope>NUCLEOTIDE SEQUENCE [LARGE SCALE GENOMIC DNA]</scope>
    <source>
        <strain evidence="6 7">CBS 661.87</strain>
    </source>
</reference>
<evidence type="ECO:0000313" key="7">
    <source>
        <dbReference type="Proteomes" id="UP000565441"/>
    </source>
</evidence>
<evidence type="ECO:0000256" key="4">
    <source>
        <dbReference type="PIRSR" id="PIRSR600898-1"/>
    </source>
</evidence>
<evidence type="ECO:0000256" key="1">
    <source>
        <dbReference type="ARBA" id="ARBA00007119"/>
    </source>
</evidence>
<comment type="caution">
    <text evidence="6">The sequence shown here is derived from an EMBL/GenBank/DDBJ whole genome shotgun (WGS) entry which is preliminary data.</text>
</comment>
<proteinExistence type="inferred from homology"/>
<dbReference type="Proteomes" id="UP000565441">
    <property type="component" value="Unassembled WGS sequence"/>
</dbReference>
<dbReference type="AlphaFoldDB" id="A0A8H5H0R5"/>
<dbReference type="GO" id="GO:0034354">
    <property type="term" value="P:'de novo' NAD+ biosynthetic process from L-tryptophan"/>
    <property type="evidence" value="ECO:0007669"/>
    <property type="project" value="TreeGrafter"/>
</dbReference>
<keyword evidence="3 4" id="KW-0408">Iron</keyword>
<comment type="similarity">
    <text evidence="1">Belongs to the indoleamine 2,3-dioxygenase family.</text>
</comment>
<gene>
    <name evidence="6" type="ORF">D9615_009099</name>
</gene>
<feature type="region of interest" description="Disordered" evidence="5">
    <location>
        <begin position="1"/>
        <end position="24"/>
    </location>
</feature>
<keyword evidence="4" id="KW-0349">Heme</keyword>
<dbReference type="GO" id="GO:0033754">
    <property type="term" value="F:indoleamine 2,3-dioxygenase activity"/>
    <property type="evidence" value="ECO:0007669"/>
    <property type="project" value="TreeGrafter"/>
</dbReference>
<dbReference type="Pfam" id="PF01231">
    <property type="entry name" value="IDO"/>
    <property type="match status" value="1"/>
</dbReference>
<organism evidence="6 7">
    <name type="scientific">Tricholomella constricta</name>
    <dbReference type="NCBI Taxonomy" id="117010"/>
    <lineage>
        <taxon>Eukaryota</taxon>
        <taxon>Fungi</taxon>
        <taxon>Dikarya</taxon>
        <taxon>Basidiomycota</taxon>
        <taxon>Agaricomycotina</taxon>
        <taxon>Agaricomycetes</taxon>
        <taxon>Agaricomycetidae</taxon>
        <taxon>Agaricales</taxon>
        <taxon>Tricholomatineae</taxon>
        <taxon>Lyophyllaceae</taxon>
        <taxon>Tricholomella</taxon>
    </lineage>
</organism>
<dbReference type="GO" id="GO:0020037">
    <property type="term" value="F:heme binding"/>
    <property type="evidence" value="ECO:0007669"/>
    <property type="project" value="InterPro"/>
</dbReference>
<dbReference type="OrthoDB" id="540174at2759"/>
<dbReference type="SUPFAM" id="SSF140959">
    <property type="entry name" value="Indolic compounds 2,3-dioxygenase-like"/>
    <property type="match status" value="1"/>
</dbReference>
<dbReference type="InterPro" id="IPR037217">
    <property type="entry name" value="Trp/Indoleamine_2_3_dOase-like"/>
</dbReference>
<evidence type="ECO:0000256" key="5">
    <source>
        <dbReference type="SAM" id="MobiDB-lite"/>
    </source>
</evidence>
<keyword evidence="7" id="KW-1185">Reference proteome</keyword>
<evidence type="ECO:0000256" key="3">
    <source>
        <dbReference type="ARBA" id="ARBA00023004"/>
    </source>
</evidence>
<dbReference type="InterPro" id="IPR000898">
    <property type="entry name" value="Indolamine_dOase"/>
</dbReference>
<evidence type="ECO:0008006" key="8">
    <source>
        <dbReference type="Google" id="ProtNLM"/>
    </source>
</evidence>
<dbReference type="GO" id="GO:0019441">
    <property type="term" value="P:L-tryptophan catabolic process to kynurenine"/>
    <property type="evidence" value="ECO:0007669"/>
    <property type="project" value="InterPro"/>
</dbReference>
<dbReference type="PANTHER" id="PTHR28657:SF5">
    <property type="entry name" value="INDOLEAMINE 2,3-DIOXYGENASE"/>
    <property type="match status" value="1"/>
</dbReference>
<dbReference type="GO" id="GO:0046872">
    <property type="term" value="F:metal ion binding"/>
    <property type="evidence" value="ECO:0007669"/>
    <property type="project" value="UniProtKB-KW"/>
</dbReference>
<sequence length="478" mass="52965">MDPNLGSNHFLSLPRPDVHVGTPAGVPDTTTLAAHDFDVDTRTGFMPPQPPIARLPPAWELWESTLDEAKRLQLKLGDTPGLPEDELLKSETWRSHVRNLPILPITDLKRSELYLRRAHHVLGWILHFYVHSLPPDDPVIIPPPITLPVLQVSAELQLPPVLTYSDDVLYNWALKTPLTEQNGVPALDNLRCLTLFTETKDEEEFYLTSSRIELKGVEALELMQVIMDEMFVGDDIAIRRITEYLMSLSAVIRELRTLLLAVKEHCDPDVFYHLIRPWFRGVDSDPNKRPWVFAGIEADPSLQEPTELSGPSAGQSSLVHALDIFLGVDQYSHASSVTGSSSSSSASGTAKSAFLDRMQMYMPRHHRTFLNHLSANPRPLRNFVSASRDTGLQEAYNTAVLSLKAFRDAHMIIVALYIIGPSSKPAPGIAAYAASAVRPDIKKDYGDAEPLKGTGGTELVKFLKDVRDRTAGAVLPAA</sequence>
<keyword evidence="2 4" id="KW-0479">Metal-binding</keyword>
<dbReference type="EMBL" id="JAACJP010000036">
    <property type="protein sequence ID" value="KAF5374507.1"/>
    <property type="molecule type" value="Genomic_DNA"/>
</dbReference>
<feature type="binding site" description="proximal binding residue" evidence="4">
    <location>
        <position position="410"/>
    </location>
    <ligand>
        <name>heme b</name>
        <dbReference type="ChEBI" id="CHEBI:60344"/>
    </ligand>
    <ligandPart>
        <name>Fe</name>
        <dbReference type="ChEBI" id="CHEBI:18248"/>
    </ligandPart>
</feature>
<protein>
    <recommendedName>
        <fullName evidence="8">Indoleamine 2,3-dioxygenase</fullName>
    </recommendedName>
</protein>
<evidence type="ECO:0000256" key="2">
    <source>
        <dbReference type="ARBA" id="ARBA00022723"/>
    </source>
</evidence>